<sequence>MKNNYIQSYSISDILNRYERFIVDKRLAVVEIGPKHSQYFVIGKPYKFASFGLILITSGECEITINLEPTKVKKNDILVVLPQQFFEIIQYTKDFSVQAFFASGELFLDAGFHLKSNNLIQFFSSQYPKVLPLNSYIIKEIKYHLKRLNKLVFAKDNMFTHQLILHHFSILMYELGHFYNKRVLAKTEKKTLRKEELTKNFLLLVSSHFKKERSVQFYADHMFISRKHLTKIIADVFGKAPKDIIVETIILEAKILLKDPNNSITQVATELNFQDVALFSKFFKNSTGVSPREFKLIN</sequence>
<accession>A0A378U3C9</accession>
<dbReference type="GO" id="GO:0003700">
    <property type="term" value="F:DNA-binding transcription factor activity"/>
    <property type="evidence" value="ECO:0007669"/>
    <property type="project" value="InterPro"/>
</dbReference>
<keyword evidence="1" id="KW-0805">Transcription regulation</keyword>
<dbReference type="InterPro" id="IPR009057">
    <property type="entry name" value="Homeodomain-like_sf"/>
</dbReference>
<keyword evidence="3" id="KW-0804">Transcription</keyword>
<protein>
    <submittedName>
        <fullName evidence="5">DNA-binding transcriptional regulator AraC</fullName>
    </submittedName>
</protein>
<dbReference type="GO" id="GO:0043565">
    <property type="term" value="F:sequence-specific DNA binding"/>
    <property type="evidence" value="ECO:0007669"/>
    <property type="project" value="InterPro"/>
</dbReference>
<dbReference type="PANTHER" id="PTHR43280">
    <property type="entry name" value="ARAC-FAMILY TRANSCRIPTIONAL REGULATOR"/>
    <property type="match status" value="1"/>
</dbReference>
<dbReference type="EMBL" id="UGQL01000002">
    <property type="protein sequence ID" value="STZ69758.1"/>
    <property type="molecule type" value="Genomic_DNA"/>
</dbReference>
<keyword evidence="6" id="KW-1185">Reference proteome</keyword>
<dbReference type="PROSITE" id="PS01124">
    <property type="entry name" value="HTH_ARAC_FAMILY_2"/>
    <property type="match status" value="1"/>
</dbReference>
<dbReference type="Proteomes" id="UP000255024">
    <property type="component" value="Unassembled WGS sequence"/>
</dbReference>
<dbReference type="SMART" id="SM00342">
    <property type="entry name" value="HTH_ARAC"/>
    <property type="match status" value="1"/>
</dbReference>
<dbReference type="PANTHER" id="PTHR43280:SF32">
    <property type="entry name" value="TRANSCRIPTIONAL REGULATORY PROTEIN"/>
    <property type="match status" value="1"/>
</dbReference>
<feature type="domain" description="HTH araC/xylS-type" evidence="4">
    <location>
        <begin position="199"/>
        <end position="297"/>
    </location>
</feature>
<keyword evidence="2 5" id="KW-0238">DNA-binding</keyword>
<evidence type="ECO:0000256" key="3">
    <source>
        <dbReference type="ARBA" id="ARBA00023163"/>
    </source>
</evidence>
<evidence type="ECO:0000313" key="5">
    <source>
        <dbReference type="EMBL" id="STZ69758.1"/>
    </source>
</evidence>
<evidence type="ECO:0000313" key="6">
    <source>
        <dbReference type="Proteomes" id="UP000255024"/>
    </source>
</evidence>
<evidence type="ECO:0000256" key="2">
    <source>
        <dbReference type="ARBA" id="ARBA00023125"/>
    </source>
</evidence>
<evidence type="ECO:0000259" key="4">
    <source>
        <dbReference type="PROSITE" id="PS01124"/>
    </source>
</evidence>
<evidence type="ECO:0000256" key="1">
    <source>
        <dbReference type="ARBA" id="ARBA00023015"/>
    </source>
</evidence>
<dbReference type="Gene3D" id="1.10.10.60">
    <property type="entry name" value="Homeodomain-like"/>
    <property type="match status" value="1"/>
</dbReference>
<proteinExistence type="predicted"/>
<gene>
    <name evidence="5" type="ORF">NCTC11179_03275</name>
</gene>
<name>A0A378U3C9_MYROD</name>
<dbReference type="Pfam" id="PF12833">
    <property type="entry name" value="HTH_18"/>
    <property type="match status" value="1"/>
</dbReference>
<dbReference type="AlphaFoldDB" id="A0A378U3C9"/>
<dbReference type="RefSeq" id="WP_115092409.1">
    <property type="nucleotide sequence ID" value="NZ_CP068107.1"/>
</dbReference>
<dbReference type="SUPFAM" id="SSF46689">
    <property type="entry name" value="Homeodomain-like"/>
    <property type="match status" value="1"/>
</dbReference>
<dbReference type="InterPro" id="IPR018060">
    <property type="entry name" value="HTH_AraC"/>
</dbReference>
<organism evidence="5 6">
    <name type="scientific">Myroides odoratus</name>
    <name type="common">Flavobacterium odoratum</name>
    <dbReference type="NCBI Taxonomy" id="256"/>
    <lineage>
        <taxon>Bacteria</taxon>
        <taxon>Pseudomonadati</taxon>
        <taxon>Bacteroidota</taxon>
        <taxon>Flavobacteriia</taxon>
        <taxon>Flavobacteriales</taxon>
        <taxon>Flavobacteriaceae</taxon>
        <taxon>Myroides</taxon>
    </lineage>
</organism>
<reference evidence="5 6" key="1">
    <citation type="submission" date="2018-06" db="EMBL/GenBank/DDBJ databases">
        <authorList>
            <consortium name="Pathogen Informatics"/>
            <person name="Doyle S."/>
        </authorList>
    </citation>
    <scope>NUCLEOTIDE SEQUENCE [LARGE SCALE GENOMIC DNA]</scope>
    <source>
        <strain evidence="5 6">NCTC11179</strain>
    </source>
</reference>